<evidence type="ECO:0000313" key="8">
    <source>
        <dbReference type="EMBL" id="GAL21880.1"/>
    </source>
</evidence>
<dbReference type="PANTHER" id="PTHR40562:SF1">
    <property type="entry name" value="NITRITE REDUCTASE (NADH) SMALL SUBUNIT"/>
    <property type="match status" value="1"/>
</dbReference>
<reference evidence="8 9" key="1">
    <citation type="submission" date="2014-09" db="EMBL/GenBank/DDBJ databases">
        <title>Vibrio maritimus JCM 19235. (C45) whole genome shotgun sequence.</title>
        <authorList>
            <person name="Sawabe T."/>
            <person name="Meirelles P."/>
            <person name="Nakanishi M."/>
            <person name="Sayaka M."/>
            <person name="Hattori M."/>
            <person name="Ohkuma M."/>
        </authorList>
    </citation>
    <scope>NUCLEOTIDE SEQUENCE [LARGE SCALE GENOMIC DNA]</scope>
    <source>
        <strain evidence="9">JCM19235</strain>
    </source>
</reference>
<sequence>MWNKICDVADLTPYQGRGALVGEAQLALFYLPETEQAVYAIDNWDPIGEAFVLSRGIVGDIGGRDCVASPLYKQHFDLTSGECIEDPDVSVKTWLVEIRGEEVWVMSA</sequence>
<dbReference type="GO" id="GO:0046872">
    <property type="term" value="F:metal ion binding"/>
    <property type="evidence" value="ECO:0007669"/>
    <property type="project" value="UniProtKB-KW"/>
</dbReference>
<dbReference type="SUPFAM" id="SSF50022">
    <property type="entry name" value="ISP domain"/>
    <property type="match status" value="1"/>
</dbReference>
<evidence type="ECO:0000256" key="6">
    <source>
        <dbReference type="ARBA" id="ARBA00023063"/>
    </source>
</evidence>
<dbReference type="EMBL" id="BBMR01000010">
    <property type="protein sequence ID" value="GAL21880.1"/>
    <property type="molecule type" value="Genomic_DNA"/>
</dbReference>
<keyword evidence="1" id="KW-0001">2Fe-2S</keyword>
<dbReference type="GO" id="GO:0042128">
    <property type="term" value="P:nitrate assimilation"/>
    <property type="evidence" value="ECO:0007669"/>
    <property type="project" value="UniProtKB-KW"/>
</dbReference>
<dbReference type="Pfam" id="PF13806">
    <property type="entry name" value="Rieske_2"/>
    <property type="match status" value="1"/>
</dbReference>
<dbReference type="EC" id="1.7.1.4" evidence="8"/>
<name>A0A090S2C9_9VIBR</name>
<protein>
    <submittedName>
        <fullName evidence="8">Nitrite reductase [NAD(P)H] small subunit</fullName>
        <ecNumber evidence="8">1.7.1.4</ecNumber>
    </submittedName>
</protein>
<dbReference type="PANTHER" id="PTHR40562">
    <property type="match status" value="1"/>
</dbReference>
<dbReference type="OrthoDB" id="516687at2"/>
<accession>A0A090S2C9</accession>
<keyword evidence="2" id="KW-0479">Metal-binding</keyword>
<dbReference type="PROSITE" id="PS51296">
    <property type="entry name" value="RIESKE"/>
    <property type="match status" value="1"/>
</dbReference>
<dbReference type="InterPro" id="IPR017941">
    <property type="entry name" value="Rieske_2Fe-2S"/>
</dbReference>
<dbReference type="InterPro" id="IPR017881">
    <property type="entry name" value="NirD"/>
</dbReference>
<evidence type="ECO:0000256" key="3">
    <source>
        <dbReference type="ARBA" id="ARBA00023002"/>
    </source>
</evidence>
<dbReference type="RefSeq" id="WP_042476678.1">
    <property type="nucleotide sequence ID" value="NZ_CP090438.1"/>
</dbReference>
<dbReference type="GO" id="GO:0051537">
    <property type="term" value="F:2 iron, 2 sulfur cluster binding"/>
    <property type="evidence" value="ECO:0007669"/>
    <property type="project" value="UniProtKB-KW"/>
</dbReference>
<proteinExistence type="predicted"/>
<evidence type="ECO:0000259" key="7">
    <source>
        <dbReference type="PROSITE" id="PS51296"/>
    </source>
</evidence>
<feature type="domain" description="Rieske" evidence="7">
    <location>
        <begin position="3"/>
        <end position="105"/>
    </location>
</feature>
<dbReference type="PROSITE" id="PS51300">
    <property type="entry name" value="NIRD"/>
    <property type="match status" value="1"/>
</dbReference>
<dbReference type="InterPro" id="IPR012748">
    <property type="entry name" value="Rieske-like_NirD"/>
</dbReference>
<keyword evidence="4" id="KW-0408">Iron</keyword>
<organism evidence="8 9">
    <name type="scientific">Vibrio maritimus</name>
    <dbReference type="NCBI Taxonomy" id="990268"/>
    <lineage>
        <taxon>Bacteria</taxon>
        <taxon>Pseudomonadati</taxon>
        <taxon>Pseudomonadota</taxon>
        <taxon>Gammaproteobacteria</taxon>
        <taxon>Vibrionales</taxon>
        <taxon>Vibrionaceae</taxon>
        <taxon>Vibrio</taxon>
    </lineage>
</organism>
<dbReference type="GO" id="GO:0008942">
    <property type="term" value="F:nitrite reductase [NAD(P)H] activity"/>
    <property type="evidence" value="ECO:0007669"/>
    <property type="project" value="UniProtKB-EC"/>
</dbReference>
<dbReference type="STRING" id="990268.JCM19235_1706"/>
<dbReference type="Gene3D" id="2.102.10.10">
    <property type="entry name" value="Rieske [2Fe-2S] iron-sulphur domain"/>
    <property type="match status" value="1"/>
</dbReference>
<comment type="caution">
    <text evidence="8">The sequence shown here is derived from an EMBL/GenBank/DDBJ whole genome shotgun (WGS) entry which is preliminary data.</text>
</comment>
<evidence type="ECO:0000256" key="5">
    <source>
        <dbReference type="ARBA" id="ARBA00023014"/>
    </source>
</evidence>
<dbReference type="CDD" id="cd03529">
    <property type="entry name" value="Rieske_NirD"/>
    <property type="match status" value="1"/>
</dbReference>
<dbReference type="AlphaFoldDB" id="A0A090S2C9"/>
<dbReference type="NCBIfam" id="TIGR02378">
    <property type="entry name" value="nirD_assim_sml"/>
    <property type="match status" value="1"/>
</dbReference>
<evidence type="ECO:0000256" key="2">
    <source>
        <dbReference type="ARBA" id="ARBA00022723"/>
    </source>
</evidence>
<evidence type="ECO:0000256" key="4">
    <source>
        <dbReference type="ARBA" id="ARBA00023004"/>
    </source>
</evidence>
<keyword evidence="3 8" id="KW-0560">Oxidoreductase</keyword>
<evidence type="ECO:0000256" key="1">
    <source>
        <dbReference type="ARBA" id="ARBA00022714"/>
    </source>
</evidence>
<keyword evidence="5" id="KW-0411">Iron-sulfur</keyword>
<dbReference type="InterPro" id="IPR036922">
    <property type="entry name" value="Rieske_2Fe-2S_sf"/>
</dbReference>
<dbReference type="Proteomes" id="UP000029228">
    <property type="component" value="Unassembled WGS sequence"/>
</dbReference>
<keyword evidence="6" id="KW-0534">Nitrate assimilation</keyword>
<gene>
    <name evidence="8" type="ORF">JCM19235_1706</name>
</gene>
<evidence type="ECO:0000313" key="9">
    <source>
        <dbReference type="Proteomes" id="UP000029228"/>
    </source>
</evidence>
<keyword evidence="9" id="KW-1185">Reference proteome</keyword>